<evidence type="ECO:0000313" key="2">
    <source>
        <dbReference type="EMBL" id="TXB68984.1"/>
    </source>
</evidence>
<proteinExistence type="predicted"/>
<comment type="caution">
    <text evidence="2">The sequence shown here is derived from an EMBL/GenBank/DDBJ whole genome shotgun (WGS) entry which is preliminary data.</text>
</comment>
<dbReference type="GO" id="GO:0006109">
    <property type="term" value="P:regulation of carbohydrate metabolic process"/>
    <property type="evidence" value="ECO:0007669"/>
    <property type="project" value="InterPro"/>
</dbReference>
<dbReference type="Proteomes" id="UP000321562">
    <property type="component" value="Unassembled WGS sequence"/>
</dbReference>
<reference evidence="2 3" key="1">
    <citation type="submission" date="2019-08" db="EMBL/GenBank/DDBJ databases">
        <authorList>
            <person name="Ye J."/>
        </authorList>
    </citation>
    <scope>NUCLEOTIDE SEQUENCE [LARGE SCALE GENOMIC DNA]</scope>
    <source>
        <strain evidence="2 3">TK008</strain>
    </source>
</reference>
<accession>A0A5C6S5S7</accession>
<dbReference type="Gene3D" id="3.40.50.300">
    <property type="entry name" value="P-loop containing nucleotide triphosphate hydrolases"/>
    <property type="match status" value="1"/>
</dbReference>
<sequence>MILGSDIHASAVAIDGQGVLILGPSGSGKSTLALRLIGSGGILIGDDRIALRRDKEEVIAAPPDRIAGLIEARGIGLIRTEFAPAPVRLVVDLGREERERLPPIRHTAVMDMSRPLVLGPLSDHLCPAICLLLRGGRLDPEADL</sequence>
<keyword evidence="2" id="KW-0808">Transferase</keyword>
<dbReference type="InterPro" id="IPR027417">
    <property type="entry name" value="P-loop_NTPase"/>
</dbReference>
<keyword evidence="3" id="KW-1185">Reference proteome</keyword>
<gene>
    <name evidence="2" type="ORF">FQV27_08335</name>
</gene>
<dbReference type="SUPFAM" id="SSF53795">
    <property type="entry name" value="PEP carboxykinase-like"/>
    <property type="match status" value="1"/>
</dbReference>
<protein>
    <submittedName>
        <fullName evidence="2">Serine kinase</fullName>
    </submittedName>
</protein>
<evidence type="ECO:0000259" key="1">
    <source>
        <dbReference type="Pfam" id="PF07475"/>
    </source>
</evidence>
<dbReference type="InterPro" id="IPR011104">
    <property type="entry name" value="Hpr_kin/Pase_C"/>
</dbReference>
<organism evidence="2 3">
    <name type="scientific">Paracoccus aurantiacus</name>
    <dbReference type="NCBI Taxonomy" id="2599412"/>
    <lineage>
        <taxon>Bacteria</taxon>
        <taxon>Pseudomonadati</taxon>
        <taxon>Pseudomonadota</taxon>
        <taxon>Alphaproteobacteria</taxon>
        <taxon>Rhodobacterales</taxon>
        <taxon>Paracoccaceae</taxon>
        <taxon>Paracoccus</taxon>
    </lineage>
</organism>
<dbReference type="AlphaFoldDB" id="A0A5C6S5S7"/>
<evidence type="ECO:0000313" key="3">
    <source>
        <dbReference type="Proteomes" id="UP000321562"/>
    </source>
</evidence>
<feature type="domain" description="HPr kinase/phosphorylase C-terminal" evidence="1">
    <location>
        <begin position="6"/>
        <end position="79"/>
    </location>
</feature>
<keyword evidence="2" id="KW-0418">Kinase</keyword>
<dbReference type="EMBL" id="VOPL01000003">
    <property type="protein sequence ID" value="TXB68984.1"/>
    <property type="molecule type" value="Genomic_DNA"/>
</dbReference>
<name>A0A5C6S5S7_9RHOB</name>
<dbReference type="GO" id="GO:0000155">
    <property type="term" value="F:phosphorelay sensor kinase activity"/>
    <property type="evidence" value="ECO:0007669"/>
    <property type="project" value="InterPro"/>
</dbReference>
<dbReference type="CDD" id="cd01918">
    <property type="entry name" value="HprK_C"/>
    <property type="match status" value="1"/>
</dbReference>
<dbReference type="GO" id="GO:0005524">
    <property type="term" value="F:ATP binding"/>
    <property type="evidence" value="ECO:0007669"/>
    <property type="project" value="InterPro"/>
</dbReference>
<dbReference type="Pfam" id="PF07475">
    <property type="entry name" value="Hpr_kinase_C"/>
    <property type="match status" value="1"/>
</dbReference>
<dbReference type="OrthoDB" id="8326226at2"/>
<dbReference type="RefSeq" id="WP_147097458.1">
    <property type="nucleotide sequence ID" value="NZ_JBHUFH010000002.1"/>
</dbReference>